<feature type="transmembrane region" description="Helical" evidence="1">
    <location>
        <begin position="169"/>
        <end position="186"/>
    </location>
</feature>
<proteinExistence type="predicted"/>
<feature type="transmembrane region" description="Helical" evidence="1">
    <location>
        <begin position="192"/>
        <end position="215"/>
    </location>
</feature>
<evidence type="ECO:0000313" key="3">
    <source>
        <dbReference type="Proteomes" id="UP000269669"/>
    </source>
</evidence>
<keyword evidence="3" id="KW-1185">Reference proteome</keyword>
<keyword evidence="1" id="KW-1133">Transmembrane helix</keyword>
<gene>
    <name evidence="2" type="ORF">EDE15_1856</name>
</gene>
<name>A0A3R9QGZ7_9BACT</name>
<dbReference type="PROSITE" id="PS51257">
    <property type="entry name" value="PROKAR_LIPOPROTEIN"/>
    <property type="match status" value="1"/>
</dbReference>
<reference evidence="2 3" key="1">
    <citation type="submission" date="2018-12" db="EMBL/GenBank/DDBJ databases">
        <title>Sequencing of bacterial isolates from soil warming experiment in Harvard Forest, Massachusetts, USA.</title>
        <authorList>
            <person name="Deangelis K."/>
        </authorList>
    </citation>
    <scope>NUCLEOTIDE SEQUENCE [LARGE SCALE GENOMIC DNA]</scope>
    <source>
        <strain evidence="2 3">EB153</strain>
    </source>
</reference>
<sequence length="235" mass="26510">MTLMRRVAMRISGVVVHYASAGCKEWAEGLAREVEFIESDWSALWWAVGSMRVLLDRREATVGSLREAAAKARQFSESLRNGGFASGRILATAFISLEIYYTLSFLDARNVQQRIWCGVVVLTAIYLEIFMARNVRRRLLALVPPSDDDAVAWALYYKAELEYLCSRDLLMGSFIPLILLNTSVLLGERVGIRVNPIVGISVQLIFVCLTLVLFWKRRQYQGQIAALDAILQELS</sequence>
<comment type="caution">
    <text evidence="2">The sequence shown here is derived from an EMBL/GenBank/DDBJ whole genome shotgun (WGS) entry which is preliminary data.</text>
</comment>
<feature type="transmembrane region" description="Helical" evidence="1">
    <location>
        <begin position="113"/>
        <end position="132"/>
    </location>
</feature>
<dbReference type="Proteomes" id="UP000269669">
    <property type="component" value="Unassembled WGS sequence"/>
</dbReference>
<evidence type="ECO:0000313" key="2">
    <source>
        <dbReference type="EMBL" id="RSL16344.1"/>
    </source>
</evidence>
<dbReference type="AlphaFoldDB" id="A0A3R9QGZ7"/>
<keyword evidence="1" id="KW-0812">Transmembrane</keyword>
<accession>A0A3R9QGZ7</accession>
<dbReference type="EMBL" id="RSDW01000001">
    <property type="protein sequence ID" value="RSL16344.1"/>
    <property type="molecule type" value="Genomic_DNA"/>
</dbReference>
<evidence type="ECO:0000256" key="1">
    <source>
        <dbReference type="SAM" id="Phobius"/>
    </source>
</evidence>
<organism evidence="2 3">
    <name type="scientific">Edaphobacter aggregans</name>
    <dbReference type="NCBI Taxonomy" id="570835"/>
    <lineage>
        <taxon>Bacteria</taxon>
        <taxon>Pseudomonadati</taxon>
        <taxon>Acidobacteriota</taxon>
        <taxon>Terriglobia</taxon>
        <taxon>Terriglobales</taxon>
        <taxon>Acidobacteriaceae</taxon>
        <taxon>Edaphobacter</taxon>
    </lineage>
</organism>
<keyword evidence="1" id="KW-0472">Membrane</keyword>
<protein>
    <submittedName>
        <fullName evidence="2">Uncharacterized protein</fullName>
    </submittedName>
</protein>
<feature type="transmembrane region" description="Helical" evidence="1">
    <location>
        <begin position="83"/>
        <end position="101"/>
    </location>
</feature>